<comment type="catalytic activity">
    <reaction evidence="5">
        <text>7-aminomethyl-7-carbaguanine + guanosine(34) in tRNA = 7-aminomethyl-7-carbaguanosine(34) in tRNA + guanine</text>
        <dbReference type="Rhea" id="RHEA:24104"/>
        <dbReference type="Rhea" id="RHEA-COMP:10341"/>
        <dbReference type="Rhea" id="RHEA-COMP:10342"/>
        <dbReference type="ChEBI" id="CHEBI:16235"/>
        <dbReference type="ChEBI" id="CHEBI:58703"/>
        <dbReference type="ChEBI" id="CHEBI:74269"/>
        <dbReference type="ChEBI" id="CHEBI:82833"/>
        <dbReference type="EC" id="2.4.2.29"/>
    </reaction>
</comment>
<feature type="binding site" evidence="5">
    <location>
        <position position="349"/>
    </location>
    <ligand>
        <name>Zn(2+)</name>
        <dbReference type="ChEBI" id="CHEBI:29105"/>
    </ligand>
</feature>
<keyword evidence="4 5" id="KW-0671">Queuosine biosynthesis</keyword>
<dbReference type="GO" id="GO:0005829">
    <property type="term" value="C:cytosol"/>
    <property type="evidence" value="ECO:0007669"/>
    <property type="project" value="TreeGrafter"/>
</dbReference>
<keyword evidence="1 5" id="KW-0328">Glycosyltransferase</keyword>
<keyword evidence="2 5" id="KW-0808">Transferase</keyword>
<feature type="binding site" evidence="5">
    <location>
        <position position="344"/>
    </location>
    <ligand>
        <name>Zn(2+)</name>
        <dbReference type="ChEBI" id="CHEBI:29105"/>
    </ligand>
</feature>
<dbReference type="InterPro" id="IPR004803">
    <property type="entry name" value="TGT"/>
</dbReference>
<feature type="binding site" evidence="5">
    <location>
        <begin position="98"/>
        <end position="102"/>
    </location>
    <ligand>
        <name>substrate</name>
    </ligand>
</feature>
<feature type="region of interest" description="RNA binding" evidence="5">
    <location>
        <begin position="287"/>
        <end position="293"/>
    </location>
</feature>
<keyword evidence="5" id="KW-0479">Metal-binding</keyword>
<keyword evidence="3 5" id="KW-0819">tRNA processing</keyword>
<comment type="cofactor">
    <cofactor evidence="5">
        <name>Zn(2+)</name>
        <dbReference type="ChEBI" id="CHEBI:29105"/>
    </cofactor>
    <text evidence="5">Binds 1 zinc ion per subunit.</text>
</comment>
<dbReference type="SUPFAM" id="SSF51713">
    <property type="entry name" value="tRNA-guanine transglycosylase"/>
    <property type="match status" value="1"/>
</dbReference>
<comment type="pathway">
    <text evidence="5">tRNA modification; tRNA-queuosine biosynthesis.</text>
</comment>
<feature type="binding site" evidence="5">
    <location>
        <position position="259"/>
    </location>
    <ligand>
        <name>substrate</name>
    </ligand>
</feature>
<dbReference type="InterPro" id="IPR036511">
    <property type="entry name" value="TGT-like_sf"/>
</dbReference>
<dbReference type="GO" id="GO:0046872">
    <property type="term" value="F:metal ion binding"/>
    <property type="evidence" value="ECO:0007669"/>
    <property type="project" value="UniProtKB-KW"/>
</dbReference>
<comment type="subunit">
    <text evidence="5">Homodimer. Within each dimer, one monomer is responsible for RNA recognition and catalysis, while the other monomer binds to the replacement base PreQ1.</text>
</comment>
<evidence type="ECO:0000313" key="7">
    <source>
        <dbReference type="EMBL" id="ASY22284.1"/>
    </source>
</evidence>
<feature type="binding site" evidence="5">
    <location>
        <position position="227"/>
    </location>
    <ligand>
        <name>substrate</name>
    </ligand>
</feature>
<gene>
    <name evidence="5" type="primary">tgt</name>
    <name evidence="7" type="ORF">A1sIIB76_01510</name>
</gene>
<protein>
    <recommendedName>
        <fullName evidence="5">Queuine tRNA-ribosyltransferase</fullName>
        <ecNumber evidence="5">2.4.2.29</ecNumber>
    </recommendedName>
    <alternativeName>
        <fullName evidence="5">Guanine insertion enzyme</fullName>
    </alternativeName>
    <alternativeName>
        <fullName evidence="5">tRNA-guanine transglycosylase</fullName>
    </alternativeName>
</protein>
<comment type="similarity">
    <text evidence="5">Belongs to the queuine tRNA-ribosyltransferase family.</text>
</comment>
<dbReference type="Proteomes" id="UP000217194">
    <property type="component" value="Chromosome"/>
</dbReference>
<evidence type="ECO:0000256" key="3">
    <source>
        <dbReference type="ARBA" id="ARBA00022694"/>
    </source>
</evidence>
<dbReference type="AlphaFoldDB" id="A0AAD0E6F3"/>
<dbReference type="HAMAP" id="MF_00168">
    <property type="entry name" value="Q_tRNA_Tgt"/>
    <property type="match status" value="1"/>
</dbReference>
<accession>A0AAD0E6F3</accession>
<dbReference type="RefSeq" id="WP_095696809.1">
    <property type="nucleotide sequence ID" value="NZ_CP016778.1"/>
</dbReference>
<evidence type="ECO:0000256" key="1">
    <source>
        <dbReference type="ARBA" id="ARBA00022676"/>
    </source>
</evidence>
<feature type="active site" description="Nucleophile" evidence="5">
    <location>
        <position position="306"/>
    </location>
</feature>
<dbReference type="PANTHER" id="PTHR46499:SF1">
    <property type="entry name" value="QUEUINE TRNA-RIBOSYLTRANSFERASE"/>
    <property type="match status" value="1"/>
</dbReference>
<comment type="function">
    <text evidence="5">Catalyzes the base-exchange of a guanine (G) residue with the queuine precursor 7-aminomethyl-7-deazaguanine (PreQ1) at position 34 (anticodon wobble position) in tRNAs with GU(N) anticodons (tRNA-Asp, -Asn, -His and -Tyr). Catalysis occurs through a double-displacement mechanism. The nucleophile active site attacks the C1' of nucleotide 34 to detach the guanine base from the RNA, forming a covalent enzyme-RNA intermediate. The proton acceptor active site deprotonates the incoming PreQ1, allowing a nucleophilic attack on the C1' of the ribose to form the product. After dissociation, two additional enzymatic reactions on the tRNA convert PreQ1 to queuine (Q), resulting in the hypermodified nucleoside queuosine (7-(((4,5-cis-dihydroxy-2-cyclopenten-1-yl)amino)methyl)-7-deazaguanosine).</text>
</comment>
<keyword evidence="5" id="KW-0862">Zinc</keyword>
<evidence type="ECO:0000256" key="2">
    <source>
        <dbReference type="ARBA" id="ARBA00022679"/>
    </source>
</evidence>
<feature type="active site" description="Proton acceptor" evidence="5">
    <location>
        <position position="98"/>
    </location>
</feature>
<dbReference type="Gene3D" id="3.20.20.105">
    <property type="entry name" value="Queuine tRNA-ribosyltransferase-like"/>
    <property type="match status" value="1"/>
</dbReference>
<evidence type="ECO:0000256" key="4">
    <source>
        <dbReference type="ARBA" id="ARBA00022785"/>
    </source>
</evidence>
<evidence type="ECO:0000256" key="5">
    <source>
        <dbReference type="HAMAP-Rule" id="MF_00168"/>
    </source>
</evidence>
<evidence type="ECO:0000313" key="8">
    <source>
        <dbReference type="Proteomes" id="UP000217194"/>
    </source>
</evidence>
<comment type="caution">
    <text evidence="5">Lacks conserved residue(s) required for the propagation of feature annotation.</text>
</comment>
<dbReference type="EMBL" id="CP016778">
    <property type="protein sequence ID" value="ASY22284.1"/>
    <property type="molecule type" value="Genomic_DNA"/>
</dbReference>
<dbReference type="PANTHER" id="PTHR46499">
    <property type="entry name" value="QUEUINE TRNA-RIBOSYLTRANSFERASE"/>
    <property type="match status" value="1"/>
</dbReference>
<organism evidence="7 8">
    <name type="scientific">Candidatus Planktophila versatilis</name>
    <dbReference type="NCBI Taxonomy" id="1884905"/>
    <lineage>
        <taxon>Bacteria</taxon>
        <taxon>Bacillati</taxon>
        <taxon>Actinomycetota</taxon>
        <taxon>Actinomycetes</taxon>
        <taxon>Candidatus Nanopelagicales</taxon>
        <taxon>Candidatus Nanopelagicaceae</taxon>
        <taxon>Candidatus Planktophila</taxon>
    </lineage>
</organism>
<dbReference type="GO" id="GO:0008479">
    <property type="term" value="F:tRNA-guanosine(34) queuine transglycosylase activity"/>
    <property type="evidence" value="ECO:0007669"/>
    <property type="project" value="UniProtKB-UniRule"/>
</dbReference>
<reference evidence="7 8" key="1">
    <citation type="submission" date="2016-07" db="EMBL/GenBank/DDBJ databases">
        <title>High microdiversification within the ubiquitous acI lineage of Actinobacteria.</title>
        <authorList>
            <person name="Neuenschwander S.M."/>
            <person name="Salcher M."/>
            <person name="Ghai R."/>
            <person name="Pernthaler J."/>
        </authorList>
    </citation>
    <scope>NUCLEOTIDE SEQUENCE [LARGE SCALE GENOMIC DNA]</scope>
    <source>
        <strain evidence="7">MMS-IIB-76</strain>
    </source>
</reference>
<dbReference type="InterPro" id="IPR002616">
    <property type="entry name" value="tRNA_ribo_trans-like"/>
</dbReference>
<evidence type="ECO:0000259" key="6">
    <source>
        <dbReference type="Pfam" id="PF01702"/>
    </source>
</evidence>
<dbReference type="Pfam" id="PF01702">
    <property type="entry name" value="TGT"/>
    <property type="match status" value="1"/>
</dbReference>
<sequence length="416" mass="46043">MSKPTNGFAFEINHAADSGLARVGTLTTPHGQIQTPAFIPVGTKATVKTVLPEAMENLGAQALLANAYHLYLQPGPDVLDEAGGLGSFMNWDKPTFTDSGGFQVLSLGVGFKKVLAMDAQTFRSDQVIAKNKERLAHVDDEGVTFKSHLDGSMHRFTAEISMQIQHKLGADIMFAFDECTTLHNTRPYQELAMSRTYDWAIRCLDEHKKLTDARTAKPYQALFGVIQGAQYEDLRKKAAGDLGTMSSSGIEFDGFGIGGALDKDSLGTIVSWVNSTLPQEKPKHLLGIGAPEDLFVGVENGIDTFDCVLASRIARTSAVYTMEGRFNVSNQPFIRDFNPIDDECDCYTCTHYTRAYLCHLFRAKEMVAGTLATIHNERFIVRLVDQMRQALLDGNFQDMKKEFMGRYKHKSGQSRD</sequence>
<dbReference type="EC" id="2.4.2.29" evidence="5"/>
<feature type="binding site" evidence="5">
    <location>
        <position position="177"/>
    </location>
    <ligand>
        <name>substrate</name>
    </ligand>
</feature>
<name>A0AAD0E6F3_9ACTN</name>
<proteinExistence type="inferred from homology"/>
<feature type="binding site" evidence="5">
    <location>
        <position position="375"/>
    </location>
    <ligand>
        <name>Zn(2+)</name>
        <dbReference type="ChEBI" id="CHEBI:29105"/>
    </ligand>
</feature>
<feature type="binding site" evidence="5">
    <location>
        <position position="346"/>
    </location>
    <ligand>
        <name>Zn(2+)</name>
        <dbReference type="ChEBI" id="CHEBI:29105"/>
    </ligand>
</feature>
<dbReference type="InterPro" id="IPR050076">
    <property type="entry name" value="ArchSynthase1/Queuine_TRR"/>
</dbReference>
<dbReference type="NCBIfam" id="TIGR00449">
    <property type="entry name" value="tgt_general"/>
    <property type="match status" value="1"/>
</dbReference>
<dbReference type="NCBIfam" id="TIGR00430">
    <property type="entry name" value="Q_tRNA_tgt"/>
    <property type="match status" value="1"/>
</dbReference>
<feature type="domain" description="tRNA-guanine(15) transglycosylase-like" evidence="6">
    <location>
        <begin position="19"/>
        <end position="408"/>
    </location>
</feature>
<dbReference type="GO" id="GO:0008616">
    <property type="term" value="P:tRNA queuosine(34) biosynthetic process"/>
    <property type="evidence" value="ECO:0007669"/>
    <property type="project" value="UniProtKB-UniRule"/>
</dbReference>